<dbReference type="STRING" id="10029.G3IEJ0"/>
<sequence length="217" mass="25561">MGPSAAWLVGGTGGQSHSVVTFFLLCLWKRYYYYLTNGIRKDMIAPEDEEVMVRIYKLIPKVLLATPGLEPLQVSLRSEKENDYYFSLMKSIVDYILMDPMEKKRLFIESIPRLFPHRVIRAPVPWHNVYQSAKKWNEEHLHTVNPMMYNLKELWFAECSEFEAKLEGYGKELETFRKREVMTTEEMKNNVEKLSELSKNLDLALTEFEVWNFVMGT</sequence>
<keyword evidence="1" id="KW-0472">Membrane</keyword>
<proteinExistence type="predicted"/>
<evidence type="ECO:0000256" key="1">
    <source>
        <dbReference type="SAM" id="Phobius"/>
    </source>
</evidence>
<gene>
    <name evidence="2" type="ORF">I79_022137</name>
</gene>
<evidence type="ECO:0000313" key="3">
    <source>
        <dbReference type="Proteomes" id="UP000001075"/>
    </source>
</evidence>
<protein>
    <submittedName>
        <fullName evidence="2">Dynein heavy chain 3, axonemal</fullName>
    </submittedName>
</protein>
<reference evidence="3" key="1">
    <citation type="journal article" date="2011" name="Nat. Biotechnol.">
        <title>The genomic sequence of the Chinese hamster ovary (CHO)-K1 cell line.</title>
        <authorList>
            <person name="Xu X."/>
            <person name="Nagarajan H."/>
            <person name="Lewis N.E."/>
            <person name="Pan S."/>
            <person name="Cai Z."/>
            <person name="Liu X."/>
            <person name="Chen W."/>
            <person name="Xie M."/>
            <person name="Wang W."/>
            <person name="Hammond S."/>
            <person name="Andersen M.R."/>
            <person name="Neff N."/>
            <person name="Passarelli B."/>
            <person name="Koh W."/>
            <person name="Fan H.C."/>
            <person name="Wang J."/>
            <person name="Gui Y."/>
            <person name="Lee K.H."/>
            <person name="Betenbaugh M.J."/>
            <person name="Quake S.R."/>
            <person name="Famili I."/>
            <person name="Palsson B.O."/>
            <person name="Wang J."/>
        </authorList>
    </citation>
    <scope>NUCLEOTIDE SEQUENCE [LARGE SCALE GENOMIC DNA]</scope>
    <source>
        <strain evidence="3">CHO K1 cell line</strain>
    </source>
</reference>
<dbReference type="EMBL" id="JH002203">
    <property type="protein sequence ID" value="EGW07616.1"/>
    <property type="molecule type" value="Genomic_DNA"/>
</dbReference>
<keyword evidence="1" id="KW-0812">Transmembrane</keyword>
<keyword evidence="1" id="KW-1133">Transmembrane helix</keyword>
<accession>G3IEJ0</accession>
<dbReference type="Proteomes" id="UP000001075">
    <property type="component" value="Unassembled WGS sequence"/>
</dbReference>
<organism evidence="2 3">
    <name type="scientific">Cricetulus griseus</name>
    <name type="common">Chinese hamster</name>
    <name type="synonym">Cricetulus barabensis griseus</name>
    <dbReference type="NCBI Taxonomy" id="10029"/>
    <lineage>
        <taxon>Eukaryota</taxon>
        <taxon>Metazoa</taxon>
        <taxon>Chordata</taxon>
        <taxon>Craniata</taxon>
        <taxon>Vertebrata</taxon>
        <taxon>Euteleostomi</taxon>
        <taxon>Mammalia</taxon>
        <taxon>Eutheria</taxon>
        <taxon>Euarchontoglires</taxon>
        <taxon>Glires</taxon>
        <taxon>Rodentia</taxon>
        <taxon>Myomorpha</taxon>
        <taxon>Muroidea</taxon>
        <taxon>Cricetidae</taxon>
        <taxon>Cricetinae</taxon>
        <taxon>Cricetulus</taxon>
    </lineage>
</organism>
<name>G3IEJ0_CRIGR</name>
<feature type="transmembrane region" description="Helical" evidence="1">
    <location>
        <begin position="6"/>
        <end position="28"/>
    </location>
</feature>
<evidence type="ECO:0000313" key="2">
    <source>
        <dbReference type="EMBL" id="EGW07616.1"/>
    </source>
</evidence>
<dbReference type="InParanoid" id="G3IEJ0"/>
<dbReference type="AlphaFoldDB" id="G3IEJ0"/>